<dbReference type="EMBL" id="JAIWYP010000009">
    <property type="protein sequence ID" value="KAH3772418.1"/>
    <property type="molecule type" value="Genomic_DNA"/>
</dbReference>
<proteinExistence type="predicted"/>
<reference evidence="1" key="1">
    <citation type="journal article" date="2019" name="bioRxiv">
        <title>The Genome of the Zebra Mussel, Dreissena polymorpha: A Resource for Invasive Species Research.</title>
        <authorList>
            <person name="McCartney M.A."/>
            <person name="Auch B."/>
            <person name="Kono T."/>
            <person name="Mallez S."/>
            <person name="Zhang Y."/>
            <person name="Obille A."/>
            <person name="Becker A."/>
            <person name="Abrahante J.E."/>
            <person name="Garbe J."/>
            <person name="Badalamenti J.P."/>
            <person name="Herman A."/>
            <person name="Mangelson H."/>
            <person name="Liachko I."/>
            <person name="Sullivan S."/>
            <person name="Sone E.D."/>
            <person name="Koren S."/>
            <person name="Silverstein K.A.T."/>
            <person name="Beckman K.B."/>
            <person name="Gohl D.M."/>
        </authorList>
    </citation>
    <scope>NUCLEOTIDE SEQUENCE</scope>
    <source>
        <strain evidence="1">Duluth1</strain>
        <tissue evidence="1">Whole animal</tissue>
    </source>
</reference>
<gene>
    <name evidence="1" type="ORF">DPMN_173756</name>
</gene>
<reference evidence="1" key="2">
    <citation type="submission" date="2020-11" db="EMBL/GenBank/DDBJ databases">
        <authorList>
            <person name="McCartney M.A."/>
            <person name="Auch B."/>
            <person name="Kono T."/>
            <person name="Mallez S."/>
            <person name="Becker A."/>
            <person name="Gohl D.M."/>
            <person name="Silverstein K.A.T."/>
            <person name="Koren S."/>
            <person name="Bechman K.B."/>
            <person name="Herman A."/>
            <person name="Abrahante J.E."/>
            <person name="Garbe J."/>
        </authorList>
    </citation>
    <scope>NUCLEOTIDE SEQUENCE</scope>
    <source>
        <strain evidence="1">Duluth1</strain>
        <tissue evidence="1">Whole animal</tissue>
    </source>
</reference>
<evidence type="ECO:0000313" key="2">
    <source>
        <dbReference type="Proteomes" id="UP000828390"/>
    </source>
</evidence>
<evidence type="ECO:0000313" key="1">
    <source>
        <dbReference type="EMBL" id="KAH3772418.1"/>
    </source>
</evidence>
<accession>A0A9D4E3G6</accession>
<dbReference type="AlphaFoldDB" id="A0A9D4E3G6"/>
<dbReference type="Proteomes" id="UP000828390">
    <property type="component" value="Unassembled WGS sequence"/>
</dbReference>
<name>A0A9D4E3G6_DREPO</name>
<organism evidence="1 2">
    <name type="scientific">Dreissena polymorpha</name>
    <name type="common">Zebra mussel</name>
    <name type="synonym">Mytilus polymorpha</name>
    <dbReference type="NCBI Taxonomy" id="45954"/>
    <lineage>
        <taxon>Eukaryota</taxon>
        <taxon>Metazoa</taxon>
        <taxon>Spiralia</taxon>
        <taxon>Lophotrochozoa</taxon>
        <taxon>Mollusca</taxon>
        <taxon>Bivalvia</taxon>
        <taxon>Autobranchia</taxon>
        <taxon>Heteroconchia</taxon>
        <taxon>Euheterodonta</taxon>
        <taxon>Imparidentia</taxon>
        <taxon>Neoheterodontei</taxon>
        <taxon>Myida</taxon>
        <taxon>Dreissenoidea</taxon>
        <taxon>Dreissenidae</taxon>
        <taxon>Dreissena</taxon>
    </lineage>
</organism>
<keyword evidence="2" id="KW-1185">Reference proteome</keyword>
<comment type="caution">
    <text evidence="1">The sequence shown here is derived from an EMBL/GenBank/DDBJ whole genome shotgun (WGS) entry which is preliminary data.</text>
</comment>
<protein>
    <submittedName>
        <fullName evidence="1">Uncharacterized protein</fullName>
    </submittedName>
</protein>
<sequence>MDKQGTDLLSAFFLRVLLYIRKNEQSNGGHVFKRTENIFEFISDIIRTIVLTTFSEDQIGLKCDYIIRKILTKFNEDFIKCFIIAIYGKKSRVFQLTGTI</sequence>